<evidence type="ECO:0000256" key="16">
    <source>
        <dbReference type="ARBA" id="ARBA00023209"/>
    </source>
</evidence>
<organism evidence="19 20">
    <name type="scientific">Malassezia pachydermatis</name>
    <dbReference type="NCBI Taxonomy" id="77020"/>
    <lineage>
        <taxon>Eukaryota</taxon>
        <taxon>Fungi</taxon>
        <taxon>Dikarya</taxon>
        <taxon>Basidiomycota</taxon>
        <taxon>Ustilaginomycotina</taxon>
        <taxon>Malasseziomycetes</taxon>
        <taxon>Malasseziales</taxon>
        <taxon>Malasseziaceae</taxon>
        <taxon>Malassezia</taxon>
    </lineage>
</organism>
<dbReference type="UniPathway" id="UPA00557">
    <property type="reaction ID" value="UER00614"/>
</dbReference>
<keyword evidence="11" id="KW-0999">Mitochondrion inner membrane</keyword>
<evidence type="ECO:0000256" key="18">
    <source>
        <dbReference type="ARBA" id="ARBA00029893"/>
    </source>
</evidence>
<comment type="caution">
    <text evidence="19">The sequence shown here is derived from an EMBL/GenBank/DDBJ whole genome shotgun (WGS) entry which is preliminary data.</text>
</comment>
<comment type="similarity">
    <text evidence="5">Belongs to the TAM41 family.</text>
</comment>
<keyword evidence="8" id="KW-0444">Lipid biosynthesis</keyword>
<accession>A0A0M8MP18</accession>
<comment type="pathway">
    <text evidence="4">Lipid metabolism.</text>
</comment>
<dbReference type="PANTHER" id="PTHR13619:SF0">
    <property type="entry name" value="PHOSPHATIDATE CYTIDYLYLTRANSFERASE, MITOCHONDRIAL"/>
    <property type="match status" value="1"/>
</dbReference>
<dbReference type="Proteomes" id="UP000037751">
    <property type="component" value="Unassembled WGS sequence"/>
</dbReference>
<evidence type="ECO:0000256" key="2">
    <source>
        <dbReference type="ARBA" id="ARBA00004443"/>
    </source>
</evidence>
<dbReference type="VEuPathDB" id="FungiDB:Malapachy_2150"/>
<protein>
    <recommendedName>
        <fullName evidence="7">Phosphatidate cytidylyltransferase, mitochondrial</fullName>
        <ecNumber evidence="6">2.7.7.41</ecNumber>
    </recommendedName>
    <alternativeName>
        <fullName evidence="18">CDP-diacylglycerol synthase</fullName>
    </alternativeName>
</protein>
<evidence type="ECO:0000256" key="12">
    <source>
        <dbReference type="ARBA" id="ARBA00022842"/>
    </source>
</evidence>
<evidence type="ECO:0000256" key="7">
    <source>
        <dbReference type="ARBA" id="ARBA00018337"/>
    </source>
</evidence>
<sequence>MSVRTMLQRRGPCLPLAYPKSLLHTSRIVLENASTTSQKKAAFPASFVLPTAVPKISSMASEESVHRRNILGLLEALNLPQVEYAFAYGSGVFSQTAKSKSTDGKPPMIDLVIAVKDPAHWHAMNMKKNPDHYPWWTRWLGALTMRSVQNWGAVKGDIVKYGIIDTNKLCDDLLYWNTLYASGRMHKPTARLFDATKDRVPRAEQANLASALRTALLLLPEEFTEKELYYAVSSLSYMGDFRMSVPGGENQNKIRNIVENQQLWFRVMYSALLTRLGFVSVTQHENTFYMKQDKSPAMRAVVAANLPQTLRMRIVKHFLSKPGLHPILAKLKDEDPEMLMPIRPSGFSKLGDTELTPEVLDKMLEDDRNSLPKKATSFWLTVVQQPSFEKVLKSEVSKIVSEPARKQSLKGLYTAGVGRSLRYLWSKLSKYRQGKKEQK</sequence>
<keyword evidence="13" id="KW-0443">Lipid metabolism</keyword>
<evidence type="ECO:0000256" key="17">
    <source>
        <dbReference type="ARBA" id="ARBA00023264"/>
    </source>
</evidence>
<name>A0A0M8MP18_9BASI</name>
<evidence type="ECO:0000256" key="8">
    <source>
        <dbReference type="ARBA" id="ARBA00022516"/>
    </source>
</evidence>
<evidence type="ECO:0000313" key="20">
    <source>
        <dbReference type="Proteomes" id="UP000037751"/>
    </source>
</evidence>
<dbReference type="GO" id="GO:0016024">
    <property type="term" value="P:CDP-diacylglycerol biosynthetic process"/>
    <property type="evidence" value="ECO:0007669"/>
    <property type="project" value="UniProtKB-UniPathway"/>
</dbReference>
<evidence type="ECO:0000256" key="10">
    <source>
        <dbReference type="ARBA" id="ARBA00022695"/>
    </source>
</evidence>
<dbReference type="GeneID" id="28728517"/>
<evidence type="ECO:0000256" key="1">
    <source>
        <dbReference type="ARBA" id="ARBA00001946"/>
    </source>
</evidence>
<evidence type="ECO:0000256" key="9">
    <source>
        <dbReference type="ARBA" id="ARBA00022679"/>
    </source>
</evidence>
<evidence type="ECO:0000256" key="13">
    <source>
        <dbReference type="ARBA" id="ARBA00023098"/>
    </source>
</evidence>
<dbReference type="GO" id="GO:0032049">
    <property type="term" value="P:cardiolipin biosynthetic process"/>
    <property type="evidence" value="ECO:0007669"/>
    <property type="project" value="InterPro"/>
</dbReference>
<comment type="pathway">
    <text evidence="3">Phospholipid metabolism; CDP-diacylglycerol biosynthesis; CDP-diacylglycerol from sn-glycerol 3-phosphate: step 3/3.</text>
</comment>
<dbReference type="EMBL" id="LGAV01000002">
    <property type="protein sequence ID" value="KOS15438.1"/>
    <property type="molecule type" value="Genomic_DNA"/>
</dbReference>
<keyword evidence="15" id="KW-0472">Membrane</keyword>
<keyword evidence="20" id="KW-1185">Reference proteome</keyword>
<dbReference type="InterPro" id="IPR015222">
    <property type="entry name" value="Tam41"/>
</dbReference>
<proteinExistence type="inferred from homology"/>
<keyword evidence="12" id="KW-0460">Magnesium</keyword>
<comment type="cofactor">
    <cofactor evidence="1">
        <name>Mg(2+)</name>
        <dbReference type="ChEBI" id="CHEBI:18420"/>
    </cofactor>
</comment>
<dbReference type="Pfam" id="PF09139">
    <property type="entry name" value="Tam41_Mmp37"/>
    <property type="match status" value="1"/>
</dbReference>
<dbReference type="AlphaFoldDB" id="A0A0M8MP18"/>
<evidence type="ECO:0000256" key="6">
    <source>
        <dbReference type="ARBA" id="ARBA00012487"/>
    </source>
</evidence>
<keyword evidence="14" id="KW-0496">Mitochondrion</keyword>
<evidence type="ECO:0000313" key="19">
    <source>
        <dbReference type="EMBL" id="KOS15438.1"/>
    </source>
</evidence>
<evidence type="ECO:0000256" key="5">
    <source>
        <dbReference type="ARBA" id="ARBA00005458"/>
    </source>
</evidence>
<evidence type="ECO:0000256" key="14">
    <source>
        <dbReference type="ARBA" id="ARBA00023128"/>
    </source>
</evidence>
<gene>
    <name evidence="19" type="ORF">Malapachy_2150</name>
</gene>
<dbReference type="OrthoDB" id="341477at2759"/>
<dbReference type="PIRSF" id="PIRSF028840">
    <property type="entry name" value="Mmp37"/>
    <property type="match status" value="1"/>
</dbReference>
<dbReference type="STRING" id="77020.A0A0M8MP18"/>
<dbReference type="EC" id="2.7.7.41" evidence="6"/>
<dbReference type="PANTHER" id="PTHR13619">
    <property type="entry name" value="PHOSPHATIDATE CYTIDYLYLTRANSFERASE, MITOCHONDRIAL"/>
    <property type="match status" value="1"/>
</dbReference>
<evidence type="ECO:0000256" key="4">
    <source>
        <dbReference type="ARBA" id="ARBA00005189"/>
    </source>
</evidence>
<reference evidence="19 20" key="1">
    <citation type="submission" date="2015-07" db="EMBL/GenBank/DDBJ databases">
        <title>Draft Genome Sequence of Malassezia furfur CBS1878 and Malassezia pachydermatis CBS1879.</title>
        <authorList>
            <person name="Triana S."/>
            <person name="Ohm R."/>
            <person name="Gonzalez A."/>
            <person name="DeCock H."/>
            <person name="Restrepo S."/>
            <person name="Celis A."/>
        </authorList>
    </citation>
    <scope>NUCLEOTIDE SEQUENCE [LARGE SCALE GENOMIC DNA]</scope>
    <source>
        <strain evidence="19 20">CBS 1879</strain>
    </source>
</reference>
<keyword evidence="16" id="KW-0594">Phospholipid biosynthesis</keyword>
<keyword evidence="17" id="KW-1208">Phospholipid metabolism</keyword>
<dbReference type="RefSeq" id="XP_017993070.1">
    <property type="nucleotide sequence ID" value="XM_018136642.1"/>
</dbReference>
<dbReference type="GO" id="GO:0005743">
    <property type="term" value="C:mitochondrial inner membrane"/>
    <property type="evidence" value="ECO:0007669"/>
    <property type="project" value="UniProtKB-SubCell"/>
</dbReference>
<comment type="subcellular location">
    <subcellularLocation>
        <location evidence="2">Mitochondrion inner membrane</location>
        <topology evidence="2">Peripheral membrane protein</topology>
        <orientation evidence="2">Matrix side</orientation>
    </subcellularLocation>
</comment>
<evidence type="ECO:0000256" key="3">
    <source>
        <dbReference type="ARBA" id="ARBA00005119"/>
    </source>
</evidence>
<keyword evidence="10" id="KW-0548">Nucleotidyltransferase</keyword>
<evidence type="ECO:0000256" key="15">
    <source>
        <dbReference type="ARBA" id="ARBA00023136"/>
    </source>
</evidence>
<keyword evidence="9" id="KW-0808">Transferase</keyword>
<dbReference type="GO" id="GO:0004605">
    <property type="term" value="F:phosphatidate cytidylyltransferase activity"/>
    <property type="evidence" value="ECO:0007669"/>
    <property type="project" value="UniProtKB-EC"/>
</dbReference>
<evidence type="ECO:0000256" key="11">
    <source>
        <dbReference type="ARBA" id="ARBA00022792"/>
    </source>
</evidence>